<dbReference type="Proteomes" id="UP000093000">
    <property type="component" value="Unassembled WGS sequence"/>
</dbReference>
<proteinExistence type="predicted"/>
<dbReference type="AlphaFoldDB" id="A0A1C7N1Z2"/>
<evidence type="ECO:0000313" key="2">
    <source>
        <dbReference type="Proteomes" id="UP000093000"/>
    </source>
</evidence>
<protein>
    <submittedName>
        <fullName evidence="1">Uncharacterized protein</fullName>
    </submittedName>
</protein>
<evidence type="ECO:0000313" key="1">
    <source>
        <dbReference type="EMBL" id="OBZ83130.1"/>
    </source>
</evidence>
<sequence>MDTVTARSYSNTRPVALLSSKSGHINISSQCSSRLLYSQCITVEDVNSSKYFVLNSNSYTFYASPLLLCLPFSQLGVPLPPGSYMNALELAGSNTTKVL</sequence>
<name>A0A1C7N1Z2_9FUNG</name>
<dbReference type="InParanoid" id="A0A1C7N1Z2"/>
<reference evidence="1 2" key="1">
    <citation type="submission" date="2016-03" db="EMBL/GenBank/DDBJ databases">
        <title>Choanephora cucurbitarum.</title>
        <authorList>
            <person name="Min B."/>
            <person name="Park H."/>
            <person name="Park J.-H."/>
            <person name="Shin H.-D."/>
            <person name="Choi I.-G."/>
        </authorList>
    </citation>
    <scope>NUCLEOTIDE SEQUENCE [LARGE SCALE GENOMIC DNA]</scope>
    <source>
        <strain evidence="1 2">KUS-F28377</strain>
    </source>
</reference>
<comment type="caution">
    <text evidence="1">The sequence shown here is derived from an EMBL/GenBank/DDBJ whole genome shotgun (WGS) entry which is preliminary data.</text>
</comment>
<keyword evidence="2" id="KW-1185">Reference proteome</keyword>
<gene>
    <name evidence="1" type="ORF">A0J61_08819</name>
</gene>
<organism evidence="1 2">
    <name type="scientific">Choanephora cucurbitarum</name>
    <dbReference type="NCBI Taxonomy" id="101091"/>
    <lineage>
        <taxon>Eukaryota</taxon>
        <taxon>Fungi</taxon>
        <taxon>Fungi incertae sedis</taxon>
        <taxon>Mucoromycota</taxon>
        <taxon>Mucoromycotina</taxon>
        <taxon>Mucoromycetes</taxon>
        <taxon>Mucorales</taxon>
        <taxon>Mucorineae</taxon>
        <taxon>Choanephoraceae</taxon>
        <taxon>Choanephoroideae</taxon>
        <taxon>Choanephora</taxon>
    </lineage>
</organism>
<accession>A0A1C7N1Z2</accession>
<dbReference type="EMBL" id="LUGH01000716">
    <property type="protein sequence ID" value="OBZ83130.1"/>
    <property type="molecule type" value="Genomic_DNA"/>
</dbReference>